<sequence length="176" mass="20113">MGILINNILVKLSTSDKLWGPELTYAFNEAVIFEEAKLKHPSTKTWRDLLLKTRKSPSMSIVNDFYYVIEGDDSTLVPESFREMVSEASILVKSFREAQKMQTLHSLRSVIIKFNEDENCLKVCGLVKKALLLNTEKILRMLESGESKFDIEKHAQILADICFHNIKPSSSTFKNL</sequence>
<dbReference type="KEGG" id="sdeo:D0436_14385"/>
<dbReference type="RefSeq" id="WP_208659309.1">
    <property type="nucleotide sequence ID" value="NZ_CP031775.2"/>
</dbReference>
<name>A0A5B8R039_9GAMM</name>
<accession>A0A5B8R039</accession>
<dbReference type="Proteomes" id="UP000321124">
    <property type="component" value="Chromosome"/>
</dbReference>
<gene>
    <name evidence="1" type="ORF">D0436_14385</name>
</gene>
<organism evidence="1 2">
    <name type="scientific">Shewanella decolorationis</name>
    <dbReference type="NCBI Taxonomy" id="256839"/>
    <lineage>
        <taxon>Bacteria</taxon>
        <taxon>Pseudomonadati</taxon>
        <taxon>Pseudomonadota</taxon>
        <taxon>Gammaproteobacteria</taxon>
        <taxon>Alteromonadales</taxon>
        <taxon>Shewanellaceae</taxon>
        <taxon>Shewanella</taxon>
    </lineage>
</organism>
<evidence type="ECO:0000313" key="2">
    <source>
        <dbReference type="Proteomes" id="UP000321124"/>
    </source>
</evidence>
<proteinExistence type="predicted"/>
<dbReference type="EMBL" id="CP031775">
    <property type="protein sequence ID" value="QDZ91546.1"/>
    <property type="molecule type" value="Genomic_DNA"/>
</dbReference>
<reference evidence="1 2" key="1">
    <citation type="journal article" date="2019" name="Ecotoxicol. Environ. Saf.">
        <title>Microbial characterization of heavy metal resistant bacterial strains isolated from an electroplating wastewater treatment plant.</title>
        <authorList>
            <person name="Cai X."/>
            <person name="Zheng X."/>
            <person name="Zhang D."/>
            <person name="Iqbal W."/>
            <person name="Liu C."/>
            <person name="Yang B."/>
            <person name="Zhao X."/>
            <person name="Lu X."/>
            <person name="Mao Y."/>
        </authorList>
    </citation>
    <scope>NUCLEOTIDE SEQUENCE [LARGE SCALE GENOMIC DNA]</scope>
    <source>
        <strain evidence="1 2">Ni1-3</strain>
    </source>
</reference>
<protein>
    <submittedName>
        <fullName evidence="1">Uncharacterized protein</fullName>
    </submittedName>
</protein>
<evidence type="ECO:0000313" key="1">
    <source>
        <dbReference type="EMBL" id="QDZ91546.1"/>
    </source>
</evidence>
<dbReference type="AlphaFoldDB" id="A0A5B8R039"/>